<feature type="non-terminal residue" evidence="2">
    <location>
        <position position="1"/>
    </location>
</feature>
<feature type="compositionally biased region" description="Basic residues" evidence="1">
    <location>
        <begin position="94"/>
        <end position="103"/>
    </location>
</feature>
<feature type="region of interest" description="Disordered" evidence="1">
    <location>
        <begin position="1"/>
        <end position="30"/>
    </location>
</feature>
<dbReference type="EMBL" id="SGJD01000843">
    <property type="protein sequence ID" value="KAB0403267.1"/>
    <property type="molecule type" value="Genomic_DNA"/>
</dbReference>
<feature type="compositionally biased region" description="Basic and acidic residues" evidence="1">
    <location>
        <begin position="1"/>
        <end position="10"/>
    </location>
</feature>
<dbReference type="Proteomes" id="UP000437017">
    <property type="component" value="Unassembled WGS sequence"/>
</dbReference>
<protein>
    <submittedName>
        <fullName evidence="2">Uncharacterized protein</fullName>
    </submittedName>
</protein>
<evidence type="ECO:0000313" key="2">
    <source>
        <dbReference type="EMBL" id="KAB0403267.1"/>
    </source>
</evidence>
<dbReference type="OrthoDB" id="9836688at2759"/>
<feature type="compositionally biased region" description="Basic and acidic residues" evidence="1">
    <location>
        <begin position="19"/>
        <end position="28"/>
    </location>
</feature>
<sequence length="143" mass="15155">LLKIHPEAQRAIEAAPQEPEQKRSKLDTDLSTALSTSCPVLGQAVGREQQLPDAQPRFGPKFPGNSLCVPGPVAFGSMSLESAIPTPALAAGTPRRKRRRKVGRTACPQSLGGWGGVHHGPHRVQGGPVARFLTTEGAIWLGQ</sequence>
<accession>A0A6A1Q6P6</accession>
<evidence type="ECO:0000256" key="1">
    <source>
        <dbReference type="SAM" id="MobiDB-lite"/>
    </source>
</evidence>
<gene>
    <name evidence="2" type="ORF">E2I00_015737</name>
</gene>
<organism evidence="2 3">
    <name type="scientific">Balaenoptera physalus</name>
    <name type="common">Fin whale</name>
    <name type="synonym">Balaena physalus</name>
    <dbReference type="NCBI Taxonomy" id="9770"/>
    <lineage>
        <taxon>Eukaryota</taxon>
        <taxon>Metazoa</taxon>
        <taxon>Chordata</taxon>
        <taxon>Craniata</taxon>
        <taxon>Vertebrata</taxon>
        <taxon>Euteleostomi</taxon>
        <taxon>Mammalia</taxon>
        <taxon>Eutheria</taxon>
        <taxon>Laurasiatheria</taxon>
        <taxon>Artiodactyla</taxon>
        <taxon>Whippomorpha</taxon>
        <taxon>Cetacea</taxon>
        <taxon>Mysticeti</taxon>
        <taxon>Balaenopteridae</taxon>
        <taxon>Balaenoptera</taxon>
    </lineage>
</organism>
<reference evidence="2 3" key="1">
    <citation type="journal article" date="2019" name="PLoS ONE">
        <title>Genomic analyses reveal an absence of contemporary introgressive admixture between fin whales and blue whales, despite known hybrids.</title>
        <authorList>
            <person name="Westbury M.V."/>
            <person name="Petersen B."/>
            <person name="Lorenzen E.D."/>
        </authorList>
    </citation>
    <scope>NUCLEOTIDE SEQUENCE [LARGE SCALE GENOMIC DNA]</scope>
    <source>
        <strain evidence="2">FinWhale-01</strain>
    </source>
</reference>
<evidence type="ECO:0000313" key="3">
    <source>
        <dbReference type="Proteomes" id="UP000437017"/>
    </source>
</evidence>
<proteinExistence type="predicted"/>
<comment type="caution">
    <text evidence="2">The sequence shown here is derived from an EMBL/GenBank/DDBJ whole genome shotgun (WGS) entry which is preliminary data.</text>
</comment>
<feature type="region of interest" description="Disordered" evidence="1">
    <location>
        <begin position="87"/>
        <end position="128"/>
    </location>
</feature>
<dbReference type="AlphaFoldDB" id="A0A6A1Q6P6"/>
<name>A0A6A1Q6P6_BALPH</name>
<keyword evidence="3" id="KW-1185">Reference proteome</keyword>